<dbReference type="AlphaFoldDB" id="A0AAV6HH14"/>
<evidence type="ECO:0000256" key="3">
    <source>
        <dbReference type="ARBA" id="ARBA00022737"/>
    </source>
</evidence>
<feature type="region of interest" description="Disordered" evidence="5">
    <location>
        <begin position="517"/>
        <end position="543"/>
    </location>
</feature>
<feature type="compositionally biased region" description="Basic residues" evidence="5">
    <location>
        <begin position="194"/>
        <end position="203"/>
    </location>
</feature>
<sequence length="982" mass="106681">MSSAHPRPLHPHVLTSQESEEQGQIQIAHVEENVLKRTGGTLMTVESSSPQQRPASGREPASQPPPDQSTQNASNTSTSEEEEEEEEDEESGENGEREEKEEKEEEDKLSPFYSCDSDSSSEEKEGTSALRTDPGDTEESSAAASEPKAVVGVSQVGTADSVSKPVATVRTQSLPRELGLTSSGQSDPPAGLKTHTHLAHTHLAHTQCGSSLAEESQDSGVTLETTSVTLGSWGQEGSSEVASGTCPLVPSKACPLPGSRGLETEALPREEAPSSGSPPPEPPPPDPGATRGPSHPHTPTHTHTQREASHTHTSSADTHRGPQECAKRPPTDQAVAAGEAWGSGSGVPKAGVLHACRERVERLEECLQQVQGSLTPSTTTTSSSSSMQDSVEKQLLSCQEMFQEIELKVCGLSSLDVQDAVGETQQEAEALSSKLELLKNSLVTFQNILQASPQRELPLEARRRRSSSLQEMFSSSKSQLIRQSSLQQQRELGLGLSEQRDLTKALARQGSRTRLQSLLTSEEQAHSPAGPSADAAGQEEEVASHRKWTHLLSRLTDAQRGPTADLTSDPEHSEVCIPAVSVWSSLAGDQSLQDITEHLTHLTHLREVTLTAAQASPDELSQRRVDEGLFELLCSLELSLSSLSALLHTHTQPCSQEHTHTQQQLQQVQSISAVLSSVDSELASLGPAVCGVLSGSCSGSTPEAAGSCSGSAGPSECLVLVQQHVAEVQTMMTTSQTQLQERLDTHTQLQVVAELQPQYQEQERLLTNLQKEAESQQLPSSLSQQAVQLEAVLESVCSSLQRSSTGVCDTLEKQRLLRRLVQGLRNLLLLARDRITHTYPLDTHTPAQLQHHISTQEGPETIHPHRILQIWTQWELSRSWLENRLTQLEKQLPIMHLDEEEETEEELQENTSVYEKLRAELRQCHAHSHMITEHVQRLHREGGASDTVGGATQQLELRLAALQQKVDHGLNVAITTRSILSR</sequence>
<comment type="subcellular location">
    <subcellularLocation>
        <location evidence="1">Endomembrane system</location>
    </subcellularLocation>
</comment>
<evidence type="ECO:0000313" key="7">
    <source>
        <dbReference type="Proteomes" id="UP000823561"/>
    </source>
</evidence>
<accession>A0AAV6HH14</accession>
<feature type="compositionally biased region" description="Low complexity" evidence="5">
    <location>
        <begin position="288"/>
        <end position="302"/>
    </location>
</feature>
<name>A0AAV6HH14_9TELE</name>
<evidence type="ECO:0000256" key="4">
    <source>
        <dbReference type="ARBA" id="ARBA00023136"/>
    </source>
</evidence>
<dbReference type="PANTHER" id="PTHR14514:SF4">
    <property type="entry name" value="NESPRIN-2"/>
    <property type="match status" value="1"/>
</dbReference>
<feature type="compositionally biased region" description="Acidic residues" evidence="5">
    <location>
        <begin position="79"/>
        <end position="93"/>
    </location>
</feature>
<keyword evidence="2" id="KW-0597">Phosphoprotein</keyword>
<protein>
    <submittedName>
        <fullName evidence="6">Uncharacterized protein</fullName>
    </submittedName>
</protein>
<dbReference type="PANTHER" id="PTHR14514">
    <property type="entry name" value="PKA ANCHORING PROTEIN"/>
    <property type="match status" value="1"/>
</dbReference>
<evidence type="ECO:0000256" key="2">
    <source>
        <dbReference type="ARBA" id="ARBA00022553"/>
    </source>
</evidence>
<feature type="compositionally biased region" description="Basic and acidic residues" evidence="5">
    <location>
        <begin position="317"/>
        <end position="330"/>
    </location>
</feature>
<dbReference type="EMBL" id="JADWDJ010000001">
    <property type="protein sequence ID" value="KAG5285201.1"/>
    <property type="molecule type" value="Genomic_DNA"/>
</dbReference>
<feature type="compositionally biased region" description="Polar residues" evidence="5">
    <location>
        <begin position="68"/>
        <end position="78"/>
    </location>
</feature>
<organism evidence="6 7">
    <name type="scientific">Alosa alosa</name>
    <name type="common">allis shad</name>
    <dbReference type="NCBI Taxonomy" id="278164"/>
    <lineage>
        <taxon>Eukaryota</taxon>
        <taxon>Metazoa</taxon>
        <taxon>Chordata</taxon>
        <taxon>Craniata</taxon>
        <taxon>Vertebrata</taxon>
        <taxon>Euteleostomi</taxon>
        <taxon>Actinopterygii</taxon>
        <taxon>Neopterygii</taxon>
        <taxon>Teleostei</taxon>
        <taxon>Clupei</taxon>
        <taxon>Clupeiformes</taxon>
        <taxon>Clupeoidei</taxon>
        <taxon>Clupeidae</taxon>
        <taxon>Alosa</taxon>
    </lineage>
</organism>
<dbReference type="Proteomes" id="UP000823561">
    <property type="component" value="Chromosome 1"/>
</dbReference>
<reference evidence="6 7" key="1">
    <citation type="submission" date="2020-10" db="EMBL/GenBank/DDBJ databases">
        <title>Chromosome-scale genome assembly of the Allis shad, Alosa alosa.</title>
        <authorList>
            <person name="Margot Z."/>
            <person name="Christophe K."/>
            <person name="Cabau C."/>
            <person name="Louis A."/>
            <person name="Berthelot C."/>
            <person name="Parey E."/>
            <person name="Roest Crollius H."/>
            <person name="Montfort J."/>
            <person name="Robinson-Rechavi M."/>
            <person name="Bucao C."/>
            <person name="Bouchez O."/>
            <person name="Gislard M."/>
            <person name="Lluch J."/>
            <person name="Milhes M."/>
            <person name="Lampietro C."/>
            <person name="Lopez Roques C."/>
            <person name="Donnadieu C."/>
            <person name="Braasch I."/>
            <person name="Desvignes T."/>
            <person name="Postlethwait J."/>
            <person name="Bobe J."/>
            <person name="Guiguen Y."/>
        </authorList>
    </citation>
    <scope>NUCLEOTIDE SEQUENCE [LARGE SCALE GENOMIC DNA]</scope>
    <source>
        <strain evidence="6">M-15738</strain>
        <tissue evidence="6">Blood</tissue>
    </source>
</reference>
<feature type="compositionally biased region" description="Polar residues" evidence="5">
    <location>
        <begin position="169"/>
        <end position="186"/>
    </location>
</feature>
<feature type="compositionally biased region" description="Polar residues" evidence="5">
    <location>
        <begin position="44"/>
        <end position="54"/>
    </location>
</feature>
<feature type="compositionally biased region" description="Pro residues" evidence="5">
    <location>
        <begin position="276"/>
        <end position="287"/>
    </location>
</feature>
<gene>
    <name evidence="6" type="ORF">AALO_G00000690</name>
</gene>
<evidence type="ECO:0000256" key="1">
    <source>
        <dbReference type="ARBA" id="ARBA00004308"/>
    </source>
</evidence>
<keyword evidence="7" id="KW-1185">Reference proteome</keyword>
<feature type="region of interest" description="Disordered" evidence="5">
    <location>
        <begin position="1"/>
        <end position="348"/>
    </location>
</feature>
<keyword evidence="3" id="KW-0677">Repeat</keyword>
<feature type="compositionally biased region" description="Polar residues" evidence="5">
    <location>
        <begin position="207"/>
        <end position="242"/>
    </location>
</feature>
<proteinExistence type="predicted"/>
<keyword evidence="4" id="KW-0472">Membrane</keyword>
<comment type="caution">
    <text evidence="6">The sequence shown here is derived from an EMBL/GenBank/DDBJ whole genome shotgun (WGS) entry which is preliminary data.</text>
</comment>
<evidence type="ECO:0000256" key="5">
    <source>
        <dbReference type="SAM" id="MobiDB-lite"/>
    </source>
</evidence>
<feature type="compositionally biased region" description="Basic and acidic residues" evidence="5">
    <location>
        <begin position="262"/>
        <end position="272"/>
    </location>
</feature>
<evidence type="ECO:0000313" key="6">
    <source>
        <dbReference type="EMBL" id="KAG5285201.1"/>
    </source>
</evidence>